<dbReference type="Gene3D" id="3.90.230.10">
    <property type="entry name" value="Creatinase/methionine aminopeptidase superfamily"/>
    <property type="match status" value="1"/>
</dbReference>
<dbReference type="NCBIfam" id="TIGR00500">
    <property type="entry name" value="met_pdase_I"/>
    <property type="match status" value="1"/>
</dbReference>
<proteinExistence type="inferred from homology"/>
<feature type="binding site" evidence="5">
    <location>
        <position position="246"/>
    </location>
    <ligand>
        <name>a divalent metal cation</name>
        <dbReference type="ChEBI" id="CHEBI:60240"/>
        <label>1</label>
    </ligand>
</feature>
<feature type="binding site" evidence="5">
    <location>
        <position position="213"/>
    </location>
    <ligand>
        <name>a divalent metal cation</name>
        <dbReference type="ChEBI" id="CHEBI:60240"/>
        <label>2</label>
        <note>catalytic</note>
    </ligand>
</feature>
<comment type="function">
    <text evidence="6">Cotranslationally removes the N-terminal methionine from nascent proteins. The N-terminal methionine is often cleaved when the second residue in the primary sequence is small and uncharged (Met-Ala-, Cys, Gly, Pro, Ser, Thr, or Val).</text>
</comment>
<dbReference type="PANTHER" id="PTHR43330:SF1">
    <property type="entry name" value="METHIONINE AMINOPEPTIDASE 1B, CHLOROPLASTIC"/>
    <property type="match status" value="1"/>
</dbReference>
<keyword evidence="4 5" id="KW-0378">Hydrolase</keyword>
<gene>
    <name evidence="8" type="primary">LOC123190223</name>
</gene>
<evidence type="ECO:0000256" key="1">
    <source>
        <dbReference type="ARBA" id="ARBA00022438"/>
    </source>
</evidence>
<dbReference type="EC" id="3.4.11.18" evidence="6"/>
<dbReference type="Gramene" id="TraesCS2A02G427600.2">
    <property type="protein sequence ID" value="TraesCS2A02G427600.2"/>
    <property type="gene ID" value="TraesCS2A02G427600"/>
</dbReference>
<evidence type="ECO:0000256" key="3">
    <source>
        <dbReference type="ARBA" id="ARBA00022723"/>
    </source>
</evidence>
<evidence type="ECO:0000313" key="9">
    <source>
        <dbReference type="Proteomes" id="UP000019116"/>
    </source>
</evidence>
<feature type="binding site" evidence="5">
    <location>
        <position position="118"/>
    </location>
    <ligand>
        <name>a divalent metal cation</name>
        <dbReference type="ChEBI" id="CHEBI:60240"/>
        <label>1</label>
    </ligand>
</feature>
<dbReference type="InterPro" id="IPR000994">
    <property type="entry name" value="Pept_M24"/>
</dbReference>
<dbReference type="HAMAP" id="MF_01974">
    <property type="entry name" value="MetAP_1"/>
    <property type="match status" value="1"/>
</dbReference>
<keyword evidence="3 5" id="KW-0479">Metal-binding</keyword>
<evidence type="ECO:0000256" key="2">
    <source>
        <dbReference type="ARBA" id="ARBA00022670"/>
    </source>
</evidence>
<dbReference type="OMA" id="NIECITW"/>
<protein>
    <recommendedName>
        <fullName evidence="6">Methionine aminopeptidase</fullName>
        <ecNumber evidence="6">3.4.11.18</ecNumber>
    </recommendedName>
</protein>
<feature type="binding site" evidence="5">
    <location>
        <position position="181"/>
    </location>
    <ligand>
        <name>a divalent metal cation</name>
        <dbReference type="ChEBI" id="CHEBI:60240"/>
        <label>2</label>
        <note>catalytic</note>
    </ligand>
</feature>
<dbReference type="AlphaFoldDB" id="A0A3B6B485"/>
<keyword evidence="1 5" id="KW-0031">Aminopeptidase</keyword>
<comment type="cofactor">
    <cofactor evidence="5">
        <name>Co(2+)</name>
        <dbReference type="ChEBI" id="CHEBI:48828"/>
    </cofactor>
    <cofactor evidence="5">
        <name>Zn(2+)</name>
        <dbReference type="ChEBI" id="CHEBI:29105"/>
    </cofactor>
    <cofactor evidence="5">
        <name>Mn(2+)</name>
        <dbReference type="ChEBI" id="CHEBI:29035"/>
    </cofactor>
    <cofactor evidence="5">
        <name>Fe(2+)</name>
        <dbReference type="ChEBI" id="CHEBI:29033"/>
    </cofactor>
    <text evidence="5">Binds 2 divalent metal cations per subunit. Has a high-affinity and a low affinity metal-binding site. The true nature of the physiological cofactor is under debate. The enzyme is active with cobalt, zinc, manganese or divalent iron ions. Most likely, methionine aminopeptidases function as mononuclear Fe(2+)-metalloproteases under physiological conditions, and the catalytically relevant metal-binding site has been assigned to the histidine-containing high-affinity site.</text>
</comment>
<sequence>MPEISSERQMQDKETIVHMKAACALAARVLENAGKLVKPSVTTDEIDKAVHKMIIDAGAYPSPLGYGGFPKSVCTSVNECMCHGIPDSRELKDGDIINIDVTVYLNLYPSPFQGFHGDTSKTFFCGEVDEAAKRLVKVTEECMLRGISACKHGVSFKKIGRRISEHAERHGFGVVEQFVGHGVGRVFHSQPIIYHQRNNMPGQMVEGQTFTIEPILTMGGSSIECDMWEDGWTAVTTDGSLAAQFEHTILITRTGAEILTKC</sequence>
<name>A0A3B6B485_WHEAT</name>
<dbReference type="SUPFAM" id="SSF55920">
    <property type="entry name" value="Creatinase/aminopeptidase"/>
    <property type="match status" value="1"/>
</dbReference>
<feature type="binding site" evidence="5">
    <location>
        <position position="188"/>
    </location>
    <ligand>
        <name>substrate</name>
    </ligand>
</feature>
<dbReference type="PRINTS" id="PR00599">
    <property type="entry name" value="MAPEPTIDASE"/>
</dbReference>
<dbReference type="OrthoDB" id="3209743at2759"/>
<dbReference type="PANTHER" id="PTHR43330">
    <property type="entry name" value="METHIONINE AMINOPEPTIDASE"/>
    <property type="match status" value="1"/>
</dbReference>
<evidence type="ECO:0000256" key="6">
    <source>
        <dbReference type="RuleBase" id="RU003653"/>
    </source>
</evidence>
<dbReference type="Gramene" id="TraesRN2A0101001900.2">
    <property type="protein sequence ID" value="TraesRN2A0101001900.2"/>
    <property type="gene ID" value="TraesRN2A0101001900"/>
</dbReference>
<feature type="binding site" evidence="5">
    <location>
        <position position="100"/>
    </location>
    <ligand>
        <name>a divalent metal cation</name>
        <dbReference type="ChEBI" id="CHEBI:60240"/>
        <label>1</label>
    </ligand>
</feature>
<dbReference type="InterPro" id="IPR002467">
    <property type="entry name" value="Pept_M24A_MAP1"/>
</dbReference>
<reference evidence="8" key="1">
    <citation type="submission" date="2018-08" db="EMBL/GenBank/DDBJ databases">
        <authorList>
            <person name="Rossello M."/>
        </authorList>
    </citation>
    <scope>NUCLEOTIDE SEQUENCE [LARGE SCALE GENOMIC DNA]</scope>
    <source>
        <strain evidence="8">cv. Chinese Spring</strain>
    </source>
</reference>
<organism evidence="8">
    <name type="scientific">Triticum aestivum</name>
    <name type="common">Wheat</name>
    <dbReference type="NCBI Taxonomy" id="4565"/>
    <lineage>
        <taxon>Eukaryota</taxon>
        <taxon>Viridiplantae</taxon>
        <taxon>Streptophyta</taxon>
        <taxon>Embryophyta</taxon>
        <taxon>Tracheophyta</taxon>
        <taxon>Spermatophyta</taxon>
        <taxon>Magnoliopsida</taxon>
        <taxon>Liliopsida</taxon>
        <taxon>Poales</taxon>
        <taxon>Poaceae</taxon>
        <taxon>BOP clade</taxon>
        <taxon>Pooideae</taxon>
        <taxon>Triticodae</taxon>
        <taxon>Triticeae</taxon>
        <taxon>Triticinae</taxon>
        <taxon>Triticum</taxon>
    </lineage>
</organism>
<dbReference type="InterPro" id="IPR001714">
    <property type="entry name" value="Pept_M24_MAP"/>
</dbReference>
<dbReference type="InterPro" id="IPR036005">
    <property type="entry name" value="Creatinase/aminopeptidase-like"/>
</dbReference>
<feature type="binding site" evidence="5">
    <location>
        <position position="118"/>
    </location>
    <ligand>
        <name>a divalent metal cation</name>
        <dbReference type="ChEBI" id="CHEBI:60240"/>
        <label>2</label>
        <note>catalytic</note>
    </ligand>
</feature>
<dbReference type="GO" id="GO:0004239">
    <property type="term" value="F:initiator methionyl aminopeptidase activity"/>
    <property type="evidence" value="ECO:0007669"/>
    <property type="project" value="UniProtKB-UniRule"/>
</dbReference>
<dbReference type="EnsemblPlants" id="TraesCS2A02G427600.2">
    <property type="protein sequence ID" value="TraesCS2A02G427600.2"/>
    <property type="gene ID" value="TraesCS2A02G427600"/>
</dbReference>
<evidence type="ECO:0000256" key="5">
    <source>
        <dbReference type="HAMAP-Rule" id="MF_03174"/>
    </source>
</evidence>
<keyword evidence="9" id="KW-1185">Reference proteome</keyword>
<feature type="domain" description="Peptidase M24" evidence="7">
    <location>
        <begin position="18"/>
        <end position="252"/>
    </location>
</feature>
<dbReference type="Pfam" id="PF00557">
    <property type="entry name" value="Peptidase_M24"/>
    <property type="match status" value="1"/>
</dbReference>
<dbReference type="CDD" id="cd01086">
    <property type="entry name" value="MetAP1"/>
    <property type="match status" value="1"/>
</dbReference>
<feature type="binding site" evidence="5">
    <location>
        <position position="83"/>
    </location>
    <ligand>
        <name>substrate</name>
    </ligand>
</feature>
<comment type="catalytic activity">
    <reaction evidence="5 6">
        <text>Release of N-terminal amino acids, preferentially methionine, from peptides and arylamides.</text>
        <dbReference type="EC" id="3.4.11.18"/>
    </reaction>
</comment>
<accession>A0A3B6B485</accession>
<dbReference type="GO" id="GO:0046872">
    <property type="term" value="F:metal ion binding"/>
    <property type="evidence" value="ECO:0007669"/>
    <property type="project" value="UniProtKB-UniRule"/>
</dbReference>
<comment type="similarity">
    <text evidence="5">Belongs to the peptidase M24A family. Methionine aminopeptidase type 1 subfamily.</text>
</comment>
<evidence type="ECO:0000313" key="8">
    <source>
        <dbReference type="EnsemblPlants" id="TraesCS2A02G427600.2"/>
    </source>
</evidence>
<evidence type="ECO:0000259" key="7">
    <source>
        <dbReference type="Pfam" id="PF00557"/>
    </source>
</evidence>
<keyword evidence="2 5" id="KW-0645">Protease</keyword>
<dbReference type="GO" id="GO:0006508">
    <property type="term" value="P:proteolysis"/>
    <property type="evidence" value="ECO:0007669"/>
    <property type="project" value="UniProtKB-KW"/>
</dbReference>
<dbReference type="GO" id="GO:0070006">
    <property type="term" value="F:metalloaminopeptidase activity"/>
    <property type="evidence" value="ECO:0007669"/>
    <property type="project" value="UniProtKB-UniRule"/>
</dbReference>
<dbReference type="Proteomes" id="UP000019116">
    <property type="component" value="Chromosome 2A"/>
</dbReference>
<feature type="binding site" evidence="5">
    <location>
        <position position="246"/>
    </location>
    <ligand>
        <name>a divalent metal cation</name>
        <dbReference type="ChEBI" id="CHEBI:60240"/>
        <label>2</label>
        <note>catalytic</note>
    </ligand>
</feature>
<reference evidence="8" key="2">
    <citation type="submission" date="2018-10" db="UniProtKB">
        <authorList>
            <consortium name="EnsemblPlants"/>
        </authorList>
    </citation>
    <scope>IDENTIFICATION</scope>
</reference>
<evidence type="ECO:0000256" key="4">
    <source>
        <dbReference type="ARBA" id="ARBA00022801"/>
    </source>
</evidence>
<dbReference type="SMR" id="A0A3B6B485"/>
<dbReference type="Gramene" id="TraesCS2A03G1019000.2">
    <property type="protein sequence ID" value="TraesCS2A03G1019000.2.CDS"/>
    <property type="gene ID" value="TraesCS2A03G1019000"/>
</dbReference>